<evidence type="ECO:0000256" key="4">
    <source>
        <dbReference type="ARBA" id="ARBA00022692"/>
    </source>
</evidence>
<dbReference type="PANTHER" id="PTHR31646">
    <property type="entry name" value="ALPHA-1,2-MANNOSYLTRANSFERASE MNN2"/>
    <property type="match status" value="1"/>
</dbReference>
<organism evidence="10 11">
    <name type="scientific">Blyttiomyces helicus</name>
    <dbReference type="NCBI Taxonomy" id="388810"/>
    <lineage>
        <taxon>Eukaryota</taxon>
        <taxon>Fungi</taxon>
        <taxon>Fungi incertae sedis</taxon>
        <taxon>Chytridiomycota</taxon>
        <taxon>Chytridiomycota incertae sedis</taxon>
        <taxon>Chytridiomycetes</taxon>
        <taxon>Chytridiomycetes incertae sedis</taxon>
        <taxon>Blyttiomyces</taxon>
    </lineage>
</organism>
<feature type="region of interest" description="Disordered" evidence="9">
    <location>
        <begin position="520"/>
        <end position="631"/>
    </location>
</feature>
<dbReference type="GO" id="GO:0000139">
    <property type="term" value="C:Golgi membrane"/>
    <property type="evidence" value="ECO:0007669"/>
    <property type="project" value="UniProtKB-SubCell"/>
</dbReference>
<evidence type="ECO:0000313" key="10">
    <source>
        <dbReference type="EMBL" id="RKO89811.1"/>
    </source>
</evidence>
<name>A0A4P9WB18_9FUNG</name>
<dbReference type="InterPro" id="IPR029044">
    <property type="entry name" value="Nucleotide-diphossugar_trans"/>
</dbReference>
<comment type="subcellular location">
    <subcellularLocation>
        <location evidence="1">Golgi apparatus membrane</location>
        <topology evidence="1">Single-pass type II membrane protein</topology>
    </subcellularLocation>
</comment>
<keyword evidence="11" id="KW-1185">Reference proteome</keyword>
<evidence type="ECO:0000256" key="8">
    <source>
        <dbReference type="ARBA" id="ARBA00023136"/>
    </source>
</evidence>
<dbReference type="SUPFAM" id="SSF53448">
    <property type="entry name" value="Nucleotide-diphospho-sugar transferases"/>
    <property type="match status" value="1"/>
</dbReference>
<evidence type="ECO:0000313" key="11">
    <source>
        <dbReference type="Proteomes" id="UP000269721"/>
    </source>
</evidence>
<accession>A0A4P9WB18</accession>
<dbReference type="PANTHER" id="PTHR31646:SF1">
    <property type="entry name" value="ALPHA-1,2-MANNOSYLTRANSFERASE MNN2"/>
    <property type="match status" value="1"/>
</dbReference>
<dbReference type="AlphaFoldDB" id="A0A4P9WB18"/>
<keyword evidence="6" id="KW-1133">Transmembrane helix</keyword>
<dbReference type="Gene3D" id="3.90.550.10">
    <property type="entry name" value="Spore Coat Polysaccharide Biosynthesis Protein SpsA, Chain A"/>
    <property type="match status" value="1"/>
</dbReference>
<evidence type="ECO:0000256" key="6">
    <source>
        <dbReference type="ARBA" id="ARBA00022989"/>
    </source>
</evidence>
<keyword evidence="10" id="KW-0328">Glycosyltransferase</keyword>
<keyword evidence="8" id="KW-0472">Membrane</keyword>
<dbReference type="OrthoDB" id="2156260at2759"/>
<evidence type="ECO:0000256" key="2">
    <source>
        <dbReference type="ARBA" id="ARBA00009105"/>
    </source>
</evidence>
<dbReference type="GO" id="GO:0000026">
    <property type="term" value="F:alpha-1,2-mannosyltransferase activity"/>
    <property type="evidence" value="ECO:0007669"/>
    <property type="project" value="TreeGrafter"/>
</dbReference>
<evidence type="ECO:0000256" key="3">
    <source>
        <dbReference type="ARBA" id="ARBA00022679"/>
    </source>
</evidence>
<evidence type="ECO:0000256" key="1">
    <source>
        <dbReference type="ARBA" id="ARBA00004323"/>
    </source>
</evidence>
<keyword evidence="4" id="KW-0812">Transmembrane</keyword>
<evidence type="ECO:0000256" key="9">
    <source>
        <dbReference type="SAM" id="MobiDB-lite"/>
    </source>
</evidence>
<gene>
    <name evidence="10" type="ORF">BDK51DRAFT_34634</name>
</gene>
<feature type="compositionally biased region" description="Pro residues" evidence="9">
    <location>
        <begin position="96"/>
        <end position="107"/>
    </location>
</feature>
<dbReference type="EMBL" id="KZ995875">
    <property type="protein sequence ID" value="RKO89811.1"/>
    <property type="molecule type" value="Genomic_DNA"/>
</dbReference>
<dbReference type="Proteomes" id="UP000269721">
    <property type="component" value="Unassembled WGS sequence"/>
</dbReference>
<dbReference type="Pfam" id="PF11051">
    <property type="entry name" value="Mannosyl_trans3"/>
    <property type="match status" value="2"/>
</dbReference>
<keyword evidence="3 10" id="KW-0808">Transferase</keyword>
<proteinExistence type="inferred from homology"/>
<dbReference type="InterPro" id="IPR022751">
    <property type="entry name" value="Alpha_mannosyltransferase"/>
</dbReference>
<evidence type="ECO:0000256" key="7">
    <source>
        <dbReference type="ARBA" id="ARBA00023034"/>
    </source>
</evidence>
<keyword evidence="7" id="KW-0333">Golgi apparatus</keyword>
<reference evidence="11" key="1">
    <citation type="journal article" date="2018" name="Nat. Microbiol.">
        <title>Leveraging single-cell genomics to expand the fungal tree of life.</title>
        <authorList>
            <person name="Ahrendt S.R."/>
            <person name="Quandt C.A."/>
            <person name="Ciobanu D."/>
            <person name="Clum A."/>
            <person name="Salamov A."/>
            <person name="Andreopoulos B."/>
            <person name="Cheng J.F."/>
            <person name="Woyke T."/>
            <person name="Pelin A."/>
            <person name="Henrissat B."/>
            <person name="Reynolds N.K."/>
            <person name="Benny G.L."/>
            <person name="Smith M.E."/>
            <person name="James T.Y."/>
            <person name="Grigoriev I.V."/>
        </authorList>
    </citation>
    <scope>NUCLEOTIDE SEQUENCE [LARGE SCALE GENOMIC DNA]</scope>
</reference>
<evidence type="ECO:0000256" key="5">
    <source>
        <dbReference type="ARBA" id="ARBA00022968"/>
    </source>
</evidence>
<feature type="region of interest" description="Disordered" evidence="9">
    <location>
        <begin position="87"/>
        <end position="109"/>
    </location>
</feature>
<protein>
    <submittedName>
        <fullName evidence="10">Mannosyltransferase putative-domain-containing protein</fullName>
    </submittedName>
</protein>
<keyword evidence="5" id="KW-0735">Signal-anchor</keyword>
<dbReference type="GO" id="GO:0046354">
    <property type="term" value="P:mannan biosynthetic process"/>
    <property type="evidence" value="ECO:0007669"/>
    <property type="project" value="TreeGrafter"/>
</dbReference>
<comment type="similarity">
    <text evidence="2">Belongs to the MNN1/MNT family.</text>
</comment>
<feature type="compositionally biased region" description="Basic and acidic residues" evidence="9">
    <location>
        <begin position="520"/>
        <end position="607"/>
    </location>
</feature>
<sequence>MSRRSVVGLGSLQILSLGILGIFYWRNALLVDRHFRSPSNSTSVCARVHNPASPTTASYQDDPSILSEPAGSVYDEPTSAPIIASSTSTALATPTSHPPTPHLPGPCKPSNNDYLLLPPDFSPWTDEDIDVKRREWQSWLSAEFPTRADPVQKGRGIVIFIGTPAHLHFLNTSVAMIRRYGCRLPIEVWSFRREFENQSDRDAVVAMGSEDAPVFYRFAEDEGNYLPMERGEGDGYHIKVAGIVNAGFRHVLALDVDSIPLSNPEFLFDSPQYVENGAIFWPDYWKTHDENPVWRWMGTPCVDEWEQESGMLVIDKKRSWKALNLLWYISRDDSIRTWHRFLLGDKDLFRFSFRATATPVHWVQHWLQPGGFLTPNAEGSPTFCGLAMVQHSPADDSTPLFAHVNFIKHNNKRLFSLSNLPVSVVKRYRPIAEKDLPPGPSVGSRMMWGSSRGAKAGFVTVGDYTCVDLVGGRREGVEREIELYDIGIVNPSFAVDFYWGVIHENALKDHREWEEKQRRIEKEREESERKAGDDDETRRGREREEKQKKEPGKKSTKGREKEMNDIVGKDREEREQKDGETGEERANAKKVADHPPIREAGKLRDEPDNPPETIDETRHEAEEGASLDAHR</sequence>
<feature type="compositionally biased region" description="Basic and acidic residues" evidence="9">
    <location>
        <begin position="615"/>
        <end position="631"/>
    </location>
</feature>